<reference evidence="1 2" key="1">
    <citation type="submission" date="2019-03" db="EMBL/GenBank/DDBJ databases">
        <title>First draft genome of Liparis tanakae, snailfish: a comprehensive survey of snailfish specific genes.</title>
        <authorList>
            <person name="Kim W."/>
            <person name="Song I."/>
            <person name="Jeong J.-H."/>
            <person name="Kim D."/>
            <person name="Kim S."/>
            <person name="Ryu S."/>
            <person name="Song J.Y."/>
            <person name="Lee S.K."/>
        </authorList>
    </citation>
    <scope>NUCLEOTIDE SEQUENCE [LARGE SCALE GENOMIC DNA]</scope>
    <source>
        <tissue evidence="1">Muscle</tissue>
    </source>
</reference>
<name>A0A4Z2GRY7_9TELE</name>
<dbReference type="Proteomes" id="UP000314294">
    <property type="component" value="Unassembled WGS sequence"/>
</dbReference>
<comment type="caution">
    <text evidence="1">The sequence shown here is derived from an EMBL/GenBank/DDBJ whole genome shotgun (WGS) entry which is preliminary data.</text>
</comment>
<accession>A0A4Z2GRY7</accession>
<dbReference type="EMBL" id="SRLO01000443">
    <property type="protein sequence ID" value="TNN55885.1"/>
    <property type="molecule type" value="Genomic_DNA"/>
</dbReference>
<sequence>MLSALEWKRASLERHIENSTWQPNVDIAPLHLYIGDVRYACCHIGPGQHQKRCTRQYVKRADPLVGASGEGSEFTWTYVDIQTGEYQTDRHQHENTEAMFYSGYTTRHRGEWGLLETRWREKVVDGEGALLIMVLRIPESERSAWRPMAADSSCISQPYEAGGGGDERWKASMSMSDWERLREDQSKAGGAERGSPPHLVLCVFPSKQALNKQWCNFNGIDFNGVDYVTMQTASNWGLHFRVDYVTMQTAESSQDILTKT</sequence>
<organism evidence="1 2">
    <name type="scientific">Liparis tanakae</name>
    <name type="common">Tanaka's snailfish</name>
    <dbReference type="NCBI Taxonomy" id="230148"/>
    <lineage>
        <taxon>Eukaryota</taxon>
        <taxon>Metazoa</taxon>
        <taxon>Chordata</taxon>
        <taxon>Craniata</taxon>
        <taxon>Vertebrata</taxon>
        <taxon>Euteleostomi</taxon>
        <taxon>Actinopterygii</taxon>
        <taxon>Neopterygii</taxon>
        <taxon>Teleostei</taxon>
        <taxon>Neoteleostei</taxon>
        <taxon>Acanthomorphata</taxon>
        <taxon>Eupercaria</taxon>
        <taxon>Perciformes</taxon>
        <taxon>Cottioidei</taxon>
        <taxon>Cottales</taxon>
        <taxon>Liparidae</taxon>
        <taxon>Liparis</taxon>
    </lineage>
</organism>
<protein>
    <submittedName>
        <fullName evidence="1">Uncharacterized protein</fullName>
    </submittedName>
</protein>
<proteinExistence type="predicted"/>
<evidence type="ECO:0000313" key="2">
    <source>
        <dbReference type="Proteomes" id="UP000314294"/>
    </source>
</evidence>
<keyword evidence="2" id="KW-1185">Reference proteome</keyword>
<evidence type="ECO:0000313" key="1">
    <source>
        <dbReference type="EMBL" id="TNN55885.1"/>
    </source>
</evidence>
<dbReference type="AlphaFoldDB" id="A0A4Z2GRY7"/>
<gene>
    <name evidence="1" type="ORF">EYF80_033884</name>
</gene>
<dbReference type="OrthoDB" id="10656988at2759"/>